<gene>
    <name evidence="1" type="ORF">S03H2_42781</name>
</gene>
<accession>X1I7D1</accession>
<protein>
    <submittedName>
        <fullName evidence="1">Uncharacterized protein</fullName>
    </submittedName>
</protein>
<sequence>GNKNSAGGEVSEGKGGGGTFLIIGNFTARVANLRFNKAF</sequence>
<comment type="caution">
    <text evidence="1">The sequence shown here is derived from an EMBL/GenBank/DDBJ whole genome shotgun (WGS) entry which is preliminary data.</text>
</comment>
<proteinExistence type="predicted"/>
<name>X1I7D1_9ZZZZ</name>
<organism evidence="1">
    <name type="scientific">marine sediment metagenome</name>
    <dbReference type="NCBI Taxonomy" id="412755"/>
    <lineage>
        <taxon>unclassified sequences</taxon>
        <taxon>metagenomes</taxon>
        <taxon>ecological metagenomes</taxon>
    </lineage>
</organism>
<reference evidence="1" key="1">
    <citation type="journal article" date="2014" name="Front. Microbiol.">
        <title>High frequency of phylogenetically diverse reductive dehalogenase-homologous genes in deep subseafloor sedimentary metagenomes.</title>
        <authorList>
            <person name="Kawai M."/>
            <person name="Futagami T."/>
            <person name="Toyoda A."/>
            <person name="Takaki Y."/>
            <person name="Nishi S."/>
            <person name="Hori S."/>
            <person name="Arai W."/>
            <person name="Tsubouchi T."/>
            <person name="Morono Y."/>
            <person name="Uchiyama I."/>
            <person name="Ito T."/>
            <person name="Fujiyama A."/>
            <person name="Inagaki F."/>
            <person name="Takami H."/>
        </authorList>
    </citation>
    <scope>NUCLEOTIDE SEQUENCE</scope>
    <source>
        <strain evidence="1">Expedition CK06-06</strain>
    </source>
</reference>
<evidence type="ECO:0000313" key="1">
    <source>
        <dbReference type="EMBL" id="GAH65195.1"/>
    </source>
</evidence>
<feature type="non-terminal residue" evidence="1">
    <location>
        <position position="1"/>
    </location>
</feature>
<dbReference type="EMBL" id="BARU01026650">
    <property type="protein sequence ID" value="GAH65195.1"/>
    <property type="molecule type" value="Genomic_DNA"/>
</dbReference>
<dbReference type="AlphaFoldDB" id="X1I7D1"/>